<feature type="transmembrane region" description="Helical" evidence="1">
    <location>
        <begin position="12"/>
        <end position="31"/>
    </location>
</feature>
<evidence type="ECO:0000313" key="2">
    <source>
        <dbReference type="EMBL" id="AKS32451.1"/>
    </source>
</evidence>
<organism evidence="2 3">
    <name type="scientific">Mycolicibacterium goodii</name>
    <name type="common">Mycobacterium goodii</name>
    <dbReference type="NCBI Taxonomy" id="134601"/>
    <lineage>
        <taxon>Bacteria</taxon>
        <taxon>Bacillati</taxon>
        <taxon>Actinomycetota</taxon>
        <taxon>Actinomycetes</taxon>
        <taxon>Mycobacteriales</taxon>
        <taxon>Mycobacteriaceae</taxon>
        <taxon>Mycolicibacterium</taxon>
    </lineage>
</organism>
<keyword evidence="1" id="KW-0472">Membrane</keyword>
<keyword evidence="1" id="KW-0812">Transmembrane</keyword>
<evidence type="ECO:0000256" key="1">
    <source>
        <dbReference type="SAM" id="Phobius"/>
    </source>
</evidence>
<dbReference type="Proteomes" id="UP000062255">
    <property type="component" value="Chromosome"/>
</dbReference>
<keyword evidence="1" id="KW-1133">Transmembrane helix</keyword>
<dbReference type="EMBL" id="CP012150">
    <property type="protein sequence ID" value="AKS32451.1"/>
    <property type="molecule type" value="Genomic_DNA"/>
</dbReference>
<dbReference type="PATRIC" id="fig|134601.6.peg.2464"/>
<dbReference type="KEGG" id="mgo:AFA91_11845"/>
<protein>
    <submittedName>
        <fullName evidence="2">Uncharacterized protein</fullName>
    </submittedName>
</protein>
<reference evidence="2 3" key="1">
    <citation type="submission" date="2015-07" db="EMBL/GenBank/DDBJ databases">
        <title>Complete genome sequence of Mycobacterium goodii X7B, a facultative thermophilic biodesulfurizing bacterium.</title>
        <authorList>
            <person name="Yu B."/>
            <person name="Li F."/>
            <person name="Xu P."/>
        </authorList>
    </citation>
    <scope>NUCLEOTIDE SEQUENCE [LARGE SCALE GENOMIC DNA]</scope>
    <source>
        <strain evidence="2 3">X7B</strain>
    </source>
</reference>
<name>A0A0K0X4Y9_MYCGD</name>
<evidence type="ECO:0000313" key="3">
    <source>
        <dbReference type="Proteomes" id="UP000062255"/>
    </source>
</evidence>
<gene>
    <name evidence="2" type="ORF">AFA91_11845</name>
</gene>
<accession>A0A0K0X4Y9</accession>
<dbReference type="AlphaFoldDB" id="A0A0K0X4Y9"/>
<proteinExistence type="predicted"/>
<sequence>MIGMGWLKAHRRATVLVMCVAATAGIIAWYLTLPSNDDGLSMGYYGPDKQREWADRLVAGLNTHNADEVPIHRIYGKQLSMQKVAVESAMPAPGCRYDLDSVEDRGEQTDQDVPGLSGQRSTYRFEMTVEQQCAGRQATTRKIGVIAIADMGYWNPFYFVVE</sequence>